<evidence type="ECO:0000256" key="16">
    <source>
        <dbReference type="ARBA" id="ARBA00022968"/>
    </source>
</evidence>
<dbReference type="UniPathway" id="UPA00219"/>
<dbReference type="InterPro" id="IPR036950">
    <property type="entry name" value="PBP_transglycosylase"/>
</dbReference>
<dbReference type="EC" id="2.4.99.28" evidence="24"/>
<dbReference type="Gene3D" id="3.40.710.10">
    <property type="entry name" value="DD-peptidase/beta-lactamase superfamily"/>
    <property type="match status" value="2"/>
</dbReference>
<dbReference type="GO" id="GO:0005886">
    <property type="term" value="C:plasma membrane"/>
    <property type="evidence" value="ECO:0007669"/>
    <property type="project" value="UniProtKB-SubCell"/>
</dbReference>
<feature type="region of interest" description="Disordered" evidence="27">
    <location>
        <begin position="801"/>
        <end position="827"/>
    </location>
</feature>
<comment type="similarity">
    <text evidence="4">In the N-terminal section; belongs to the glycosyltransferase 51 family.</text>
</comment>
<comment type="catalytic activity">
    <reaction evidence="25">
        <text>[GlcNAc-(1-&gt;4)-Mur2Ac(oyl-L-Ala-gamma-D-Glu-L-Lys-D-Ala-D-Ala)](n)-di-trans,octa-cis-undecaprenyl diphosphate + beta-D-GlcNAc-(1-&gt;4)-Mur2Ac(oyl-L-Ala-gamma-D-Glu-L-Lys-D-Ala-D-Ala)-di-trans,octa-cis-undecaprenyl diphosphate = [GlcNAc-(1-&gt;4)-Mur2Ac(oyl-L-Ala-gamma-D-Glu-L-Lys-D-Ala-D-Ala)](n+1)-di-trans,octa-cis-undecaprenyl diphosphate + di-trans,octa-cis-undecaprenyl diphosphate + H(+)</text>
        <dbReference type="Rhea" id="RHEA:23708"/>
        <dbReference type="Rhea" id="RHEA-COMP:9602"/>
        <dbReference type="Rhea" id="RHEA-COMP:9603"/>
        <dbReference type="ChEBI" id="CHEBI:15378"/>
        <dbReference type="ChEBI" id="CHEBI:58405"/>
        <dbReference type="ChEBI" id="CHEBI:60033"/>
        <dbReference type="ChEBI" id="CHEBI:78435"/>
        <dbReference type="EC" id="2.4.99.28"/>
    </reaction>
</comment>
<dbReference type="GO" id="GO:0008955">
    <property type="term" value="F:peptidoglycan glycosyltransferase activity"/>
    <property type="evidence" value="ECO:0007669"/>
    <property type="project" value="UniProtKB-EC"/>
</dbReference>
<keyword evidence="8" id="KW-0997">Cell inner membrane</keyword>
<keyword evidence="19" id="KW-0472">Membrane</keyword>
<comment type="pathway">
    <text evidence="26">Glycan biosynthesis.</text>
</comment>
<dbReference type="GO" id="GO:0009002">
    <property type="term" value="F:serine-type D-Ala-D-Ala carboxypeptidase activity"/>
    <property type="evidence" value="ECO:0007669"/>
    <property type="project" value="UniProtKB-EC"/>
</dbReference>
<dbReference type="InterPro" id="IPR050396">
    <property type="entry name" value="Glycosyltr_51/Transpeptidase"/>
</dbReference>
<feature type="domain" description="Penicillin-binding protein transpeptidase" evidence="28">
    <location>
        <begin position="438"/>
        <end position="715"/>
    </location>
</feature>
<evidence type="ECO:0000256" key="9">
    <source>
        <dbReference type="ARBA" id="ARBA00022645"/>
    </source>
</evidence>
<dbReference type="PANTHER" id="PTHR32282:SF27">
    <property type="entry name" value="PENICILLIN-BINDING PROTEIN 1A"/>
    <property type="match status" value="1"/>
</dbReference>
<evidence type="ECO:0000256" key="24">
    <source>
        <dbReference type="ARBA" id="ARBA00044770"/>
    </source>
</evidence>
<organism evidence="31">
    <name type="scientific">Magnetococcus massalia (strain MO-1)</name>
    <dbReference type="NCBI Taxonomy" id="451514"/>
    <lineage>
        <taxon>Bacteria</taxon>
        <taxon>Pseudomonadati</taxon>
        <taxon>Pseudomonadota</taxon>
        <taxon>Magnetococcia</taxon>
        <taxon>Magnetococcales</taxon>
        <taxon>Magnetococcaceae</taxon>
        <taxon>Magnetococcus</taxon>
    </lineage>
</organism>
<reference evidence="31" key="1">
    <citation type="submission" date="2015-04" db="EMBL/GenBank/DDBJ databases">
        <authorList>
            <person name="Syromyatnikov M.Y."/>
            <person name="Popov V.N."/>
        </authorList>
    </citation>
    <scope>NUCLEOTIDE SEQUENCE</scope>
    <source>
        <strain evidence="31">MO-1</strain>
    </source>
</reference>
<evidence type="ECO:0000259" key="29">
    <source>
        <dbReference type="Pfam" id="PF00912"/>
    </source>
</evidence>
<keyword evidence="13" id="KW-0812">Transmembrane</keyword>
<dbReference type="NCBIfam" id="TIGR02074">
    <property type="entry name" value="PBP_1a_fam"/>
    <property type="match status" value="1"/>
</dbReference>
<dbReference type="SUPFAM" id="SSF53955">
    <property type="entry name" value="Lysozyme-like"/>
    <property type="match status" value="1"/>
</dbReference>
<evidence type="ECO:0000259" key="30">
    <source>
        <dbReference type="Pfam" id="PF17092"/>
    </source>
</evidence>
<dbReference type="SUPFAM" id="SSF56601">
    <property type="entry name" value="beta-lactamase/transpeptidase-like"/>
    <property type="match status" value="1"/>
</dbReference>
<dbReference type="InterPro" id="IPR023346">
    <property type="entry name" value="Lysozyme-like_dom_sf"/>
</dbReference>
<keyword evidence="12 31" id="KW-0808">Transferase</keyword>
<dbReference type="GO" id="GO:0071555">
    <property type="term" value="P:cell wall organization"/>
    <property type="evidence" value="ECO:0007669"/>
    <property type="project" value="UniProtKB-KW"/>
</dbReference>
<keyword evidence="14" id="KW-0378">Hydrolase</keyword>
<dbReference type="Pfam" id="PF17092">
    <property type="entry name" value="PCB_OB"/>
    <property type="match status" value="1"/>
</dbReference>
<dbReference type="GO" id="GO:0046677">
    <property type="term" value="P:response to antibiotic"/>
    <property type="evidence" value="ECO:0007669"/>
    <property type="project" value="UniProtKB-KW"/>
</dbReference>
<evidence type="ECO:0000256" key="4">
    <source>
        <dbReference type="ARBA" id="ARBA00007739"/>
    </source>
</evidence>
<dbReference type="GO" id="GO:0006508">
    <property type="term" value="P:proteolysis"/>
    <property type="evidence" value="ECO:0007669"/>
    <property type="project" value="UniProtKB-KW"/>
</dbReference>
<evidence type="ECO:0000256" key="6">
    <source>
        <dbReference type="ARBA" id="ARBA00018638"/>
    </source>
</evidence>
<dbReference type="FunFam" id="1.10.3810.10:FF:000003">
    <property type="entry name" value="Penicillin-binding protein 1a"/>
    <property type="match status" value="1"/>
</dbReference>
<comment type="catalytic activity">
    <reaction evidence="23">
        <text>Preferential cleavage: (Ac)2-L-Lys-D-Ala-|-D-Ala. Also transpeptidation of peptidyl-alanyl moieties that are N-acyl substituents of D-alanine.</text>
        <dbReference type="EC" id="3.4.16.4"/>
    </reaction>
</comment>
<evidence type="ECO:0000256" key="19">
    <source>
        <dbReference type="ARBA" id="ARBA00023136"/>
    </source>
</evidence>
<evidence type="ECO:0000256" key="7">
    <source>
        <dbReference type="ARBA" id="ARBA00022475"/>
    </source>
</evidence>
<evidence type="ECO:0000256" key="21">
    <source>
        <dbReference type="ARBA" id="ARBA00023268"/>
    </source>
</evidence>
<dbReference type="InterPro" id="IPR031376">
    <property type="entry name" value="PCB_OB"/>
</dbReference>
<evidence type="ECO:0000256" key="13">
    <source>
        <dbReference type="ARBA" id="ARBA00022692"/>
    </source>
</evidence>
<evidence type="ECO:0000259" key="28">
    <source>
        <dbReference type="Pfam" id="PF00905"/>
    </source>
</evidence>
<dbReference type="InterPro" id="IPR012338">
    <property type="entry name" value="Beta-lactam/transpept-like"/>
</dbReference>
<keyword evidence="10" id="KW-0645">Protease</keyword>
<evidence type="ECO:0000256" key="5">
    <source>
        <dbReference type="ARBA" id="ARBA00012448"/>
    </source>
</evidence>
<evidence type="ECO:0000256" key="10">
    <source>
        <dbReference type="ARBA" id="ARBA00022670"/>
    </source>
</evidence>
<feature type="domain" description="Glycosyl transferase family 51" evidence="29">
    <location>
        <begin position="49"/>
        <end position="219"/>
    </location>
</feature>
<dbReference type="EC" id="3.4.16.4" evidence="5"/>
<comment type="subcellular location">
    <subcellularLocation>
        <location evidence="1">Cell inner membrane</location>
        <topology evidence="1">Single-pass type II membrane protein</topology>
    </subcellularLocation>
</comment>
<evidence type="ECO:0000313" key="31">
    <source>
        <dbReference type="EMBL" id="CRH06193.1"/>
    </source>
</evidence>
<dbReference type="GO" id="GO:0030288">
    <property type="term" value="C:outer membrane-bounded periplasmic space"/>
    <property type="evidence" value="ECO:0007669"/>
    <property type="project" value="TreeGrafter"/>
</dbReference>
<dbReference type="PANTHER" id="PTHR32282">
    <property type="entry name" value="BINDING PROTEIN TRANSPEPTIDASE, PUTATIVE-RELATED"/>
    <property type="match status" value="1"/>
</dbReference>
<keyword evidence="20" id="KW-0046">Antibiotic resistance</keyword>
<keyword evidence="9" id="KW-0121">Carboxypeptidase</keyword>
<evidence type="ECO:0000256" key="3">
    <source>
        <dbReference type="ARBA" id="ARBA00007090"/>
    </source>
</evidence>
<evidence type="ECO:0000256" key="14">
    <source>
        <dbReference type="ARBA" id="ARBA00022801"/>
    </source>
</evidence>
<keyword evidence="18" id="KW-1133">Transmembrane helix</keyword>
<keyword evidence="15" id="KW-0133">Cell shape</keyword>
<dbReference type="InterPro" id="IPR001460">
    <property type="entry name" value="PCN-bd_Tpept"/>
</dbReference>
<dbReference type="Pfam" id="PF00905">
    <property type="entry name" value="Transpeptidase"/>
    <property type="match status" value="1"/>
</dbReference>
<accession>A0A1S7LIH5</accession>
<proteinExistence type="inferred from homology"/>
<evidence type="ECO:0000256" key="18">
    <source>
        <dbReference type="ARBA" id="ARBA00022989"/>
    </source>
</evidence>
<evidence type="ECO:0000256" key="8">
    <source>
        <dbReference type="ARBA" id="ARBA00022519"/>
    </source>
</evidence>
<evidence type="ECO:0000256" key="27">
    <source>
        <dbReference type="SAM" id="MobiDB-lite"/>
    </source>
</evidence>
<dbReference type="GO" id="GO:0008658">
    <property type="term" value="F:penicillin binding"/>
    <property type="evidence" value="ECO:0007669"/>
    <property type="project" value="InterPro"/>
</dbReference>
<dbReference type="InterPro" id="IPR012340">
    <property type="entry name" value="NA-bd_OB-fold"/>
</dbReference>
<keyword evidence="17" id="KW-0573">Peptidoglycan synthesis</keyword>
<dbReference type="InterPro" id="IPR001264">
    <property type="entry name" value="Glyco_trans_51"/>
</dbReference>
<dbReference type="AlphaFoldDB" id="A0A1S7LIH5"/>
<comment type="similarity">
    <text evidence="3">In the C-terminal section; belongs to the transpeptidase family.</text>
</comment>
<evidence type="ECO:0000256" key="20">
    <source>
        <dbReference type="ARBA" id="ARBA00023251"/>
    </source>
</evidence>
<dbReference type="GO" id="GO:0009252">
    <property type="term" value="P:peptidoglycan biosynthetic process"/>
    <property type="evidence" value="ECO:0007669"/>
    <property type="project" value="UniProtKB-UniPathway"/>
</dbReference>
<evidence type="ECO:0000256" key="2">
    <source>
        <dbReference type="ARBA" id="ARBA00004752"/>
    </source>
</evidence>
<keyword evidence="16" id="KW-0735">Signal-anchor</keyword>
<evidence type="ECO:0000256" key="12">
    <source>
        <dbReference type="ARBA" id="ARBA00022679"/>
    </source>
</evidence>
<evidence type="ECO:0000256" key="23">
    <source>
        <dbReference type="ARBA" id="ARBA00034000"/>
    </source>
</evidence>
<evidence type="ECO:0000256" key="22">
    <source>
        <dbReference type="ARBA" id="ARBA00023316"/>
    </source>
</evidence>
<name>A0A1S7LIH5_MAGMO</name>
<evidence type="ECO:0000256" key="15">
    <source>
        <dbReference type="ARBA" id="ARBA00022960"/>
    </source>
</evidence>
<comment type="pathway">
    <text evidence="2">Cell wall biogenesis; peptidoglycan biosynthesis.</text>
</comment>
<dbReference type="Pfam" id="PF00912">
    <property type="entry name" value="Transgly"/>
    <property type="match status" value="1"/>
</dbReference>
<evidence type="ECO:0000256" key="11">
    <source>
        <dbReference type="ARBA" id="ARBA00022676"/>
    </source>
</evidence>
<protein>
    <recommendedName>
        <fullName evidence="6">Penicillin-binding protein 1A</fullName>
        <ecNumber evidence="24">2.4.99.28</ecNumber>
        <ecNumber evidence="5">3.4.16.4</ecNumber>
    </recommendedName>
</protein>
<evidence type="ECO:0000256" key="25">
    <source>
        <dbReference type="ARBA" id="ARBA00049902"/>
    </source>
</evidence>
<keyword evidence="22" id="KW-0961">Cell wall biogenesis/degradation</keyword>
<evidence type="ECO:0000256" key="1">
    <source>
        <dbReference type="ARBA" id="ARBA00004249"/>
    </source>
</evidence>
<keyword evidence="21" id="KW-0511">Multifunctional enzyme</keyword>
<dbReference type="Gene3D" id="1.10.3810.10">
    <property type="entry name" value="Biosynthetic peptidoglycan transglycosylase-like"/>
    <property type="match status" value="1"/>
</dbReference>
<dbReference type="Gene3D" id="2.40.50.140">
    <property type="entry name" value="Nucleic acid-binding proteins"/>
    <property type="match status" value="1"/>
</dbReference>
<gene>
    <name evidence="31" type="ORF">MAGMO_2020</name>
</gene>
<keyword evidence="7" id="KW-1003">Cell membrane</keyword>
<sequence>MLVVGMAGGVYGWSVFLKFERDLPTLRSLEEYHPSLVTRVYARDYRLMGEFYIERRKFIPRAQVPDQLIQAFLAIEDSRFYEHYGIDPVGIVRAMITNIKAGRVVQGASTITQQVAKTFLLTAERSYTRKIKEAILAFRIEEELEKDEILELYVNQIYLGAGSYGVGAASRIYFNRDVSELSLGQMAMLAALPKAPSRYSPWRYPQRAKKRQQIVLKRMAAIGAVTEKEAQEAADQPLGLARPRAPLEQVAPHYLEHVRRTLLDEWGAYRLYRGGLDVYTSLDPTLQMAAQQAVRDGMVAYMKRHGYRGPMEQLEKLDAASLEKWFKKVEEEPTTTQGFHKALVLQVPDKGDATILLADGRKMGLSFENAKWARPRVGKKLRAGPKPKKLAEIVAAGDVIAVDIKPVIQKSGDGGPVETEEQAVLAQEPDAEAGLISLDPHTGQIIAMVGGYDFAQSEYNRVTQSKRLPGSAFKPLLYAAALANGYTPATRVDDSPIPLVYRDAITGERKIWKAENYERKFYGPTTLRVALEHSRNLVTIRMVKSLGVKNLVPFIQNFGLEIPESRRDLSISLGTMNYTPLAMARAYAVFPNGGKLVEPVYIARVQDRYGRTVFRHTGGDCLLCHKEPQRNISQILAGRNRDLPPGHENMFGLQVLDPKVAYQTTSMLKGVVTHGTGRKARKLQRPLGGKTGTTNDLRDAWFIGFSPSLVTAVWVGRDDYKSLGLRETGSKAALPIWVQYMQAALHDKPVIDFAVPPGIYLESIDGQTGSAVTNRTKRVVLEAFKPEDRSVRLKEQKSTFSLPPMVHGNGSAEEKKLPSFELPSGLY</sequence>
<evidence type="ECO:0000256" key="26">
    <source>
        <dbReference type="ARBA" id="ARBA00060592"/>
    </source>
</evidence>
<evidence type="ECO:0000256" key="17">
    <source>
        <dbReference type="ARBA" id="ARBA00022984"/>
    </source>
</evidence>
<keyword evidence="11 31" id="KW-0328">Glycosyltransferase</keyword>
<dbReference type="EMBL" id="LO017727">
    <property type="protein sequence ID" value="CRH06193.1"/>
    <property type="molecule type" value="Genomic_DNA"/>
</dbReference>
<feature type="domain" description="Penicillin-binding protein OB-like" evidence="30">
    <location>
        <begin position="307"/>
        <end position="430"/>
    </location>
</feature>
<dbReference type="GO" id="GO:0008360">
    <property type="term" value="P:regulation of cell shape"/>
    <property type="evidence" value="ECO:0007669"/>
    <property type="project" value="UniProtKB-KW"/>
</dbReference>